<dbReference type="AlphaFoldDB" id="A0A077K7L1"/>
<evidence type="ECO:0007829" key="7">
    <source>
        <dbReference type="PDB" id="5GM2"/>
    </source>
</evidence>
<evidence type="ECO:0000313" key="3">
    <source>
        <dbReference type="EMBL" id="BAP27961.1"/>
    </source>
</evidence>
<protein>
    <submittedName>
        <fullName evidence="3">O-methylransferase</fullName>
    </submittedName>
</protein>
<feature type="domain" description="Methyltransferase type 11" evidence="2">
    <location>
        <begin position="82"/>
        <end position="178"/>
    </location>
</feature>
<feature type="binding site" evidence="7">
    <location>
        <position position="136"/>
    </location>
    <ligand>
        <name>S-adenosyl-L-homocysteine</name>
        <dbReference type="ChEBI" id="CHEBI:57856"/>
        <label>2</label>
    </ligand>
</feature>
<dbReference type="PDB" id="5GM2">
    <property type="method" value="X-ray"/>
    <property type="resolution" value="2.80 A"/>
    <property type="chains" value="A/B/C/D/E/F/G/H/I/J/K/L/M/N/O/P/Q/R=1-289"/>
</dbReference>
<feature type="binding site" evidence="6">
    <location>
        <position position="112"/>
    </location>
    <ligand>
        <name>S-adenosyl-L-homocysteine</name>
        <dbReference type="ChEBI" id="CHEBI:57856"/>
        <label>3</label>
    </ligand>
</feature>
<keyword evidence="1" id="KW-0808">Transferase</keyword>
<feature type="binding site" evidence="6 7">
    <location>
        <position position="21"/>
    </location>
    <ligand>
        <name>S-adenosyl-L-homocysteine</name>
        <dbReference type="ChEBI" id="CHEBI:57856"/>
        <label>1</label>
    </ligand>
</feature>
<organism evidence="3">
    <name type="scientific">Streptomyces blastmyceticus</name>
    <dbReference type="NCBI Taxonomy" id="68180"/>
    <lineage>
        <taxon>Bacteria</taxon>
        <taxon>Bacillati</taxon>
        <taxon>Actinomycetota</taxon>
        <taxon>Actinomycetes</taxon>
        <taxon>Kitasatosporales</taxon>
        <taxon>Streptomycetaceae</taxon>
        <taxon>Streptomyces</taxon>
    </lineage>
</organism>
<feature type="binding site" evidence="6 7">
    <location>
        <position position="112"/>
    </location>
    <ligand>
        <name>S-adenosyl-L-homocysteine</name>
        <dbReference type="ChEBI" id="CHEBI:57856"/>
        <label>1</label>
    </ligand>
</feature>
<dbReference type="SUPFAM" id="SSF53335">
    <property type="entry name" value="S-adenosyl-L-methionine-dependent methyltransferases"/>
    <property type="match status" value="1"/>
</dbReference>
<feature type="binding site" evidence="7">
    <location>
        <position position="112"/>
    </location>
    <ligand>
        <name>S-adenosyl-L-homocysteine</name>
        <dbReference type="ChEBI" id="CHEBI:57856"/>
        <label>2</label>
    </ligand>
</feature>
<accession>A0A077K7L1</accession>
<evidence type="ECO:0000256" key="1">
    <source>
        <dbReference type="ARBA" id="ARBA00022679"/>
    </source>
</evidence>
<keyword evidence="6 7" id="KW-0002">3D-structure</keyword>
<dbReference type="PDBsum" id="5GM1"/>
<feature type="binding site" evidence="7">
    <location>
        <position position="91"/>
    </location>
    <ligand>
        <name>S-adenosyl-L-homocysteine</name>
        <dbReference type="ChEBI" id="CHEBI:57856"/>
        <label>2</label>
    </ligand>
</feature>
<feature type="binding site" evidence="6 7">
    <location>
        <position position="136"/>
    </location>
    <ligand>
        <name>S-adenosyl-L-homocysteine</name>
        <dbReference type="ChEBI" id="CHEBI:57856"/>
        <label>1</label>
    </ligand>
</feature>
<dbReference type="PANTHER" id="PTHR44068">
    <property type="entry name" value="ZGC:194242"/>
    <property type="match status" value="1"/>
</dbReference>
<feature type="binding site" evidence="6">
    <location>
        <position position="135"/>
    </location>
    <ligand>
        <name>S-adenosyl-L-homocysteine</name>
        <dbReference type="ChEBI" id="CHEBI:57856"/>
        <label>3</label>
    </ligand>
</feature>
<feature type="binding site" evidence="7">
    <location>
        <position position="36"/>
    </location>
    <ligand>
        <name>S-adenosyl-L-homocysteine</name>
        <dbReference type="ChEBI" id="CHEBI:57856"/>
        <label>2</label>
    </ligand>
</feature>
<reference evidence="3" key="1">
    <citation type="journal article" date="2014" name="J. Am. Chem. Soc.">
        <title>A methyltransferase initiates terpene cyclization in teleocidin B biosynthesis.</title>
        <authorList>
            <person name="Awakawa T."/>
            <person name="Zhang L."/>
            <person name="Wakimoto T."/>
            <person name="Hoshino S."/>
            <person name="Mori T."/>
            <person name="Ito T."/>
            <person name="Ishikawa J."/>
            <person name="Tanner M.E."/>
            <person name="Abe I."/>
        </authorList>
    </citation>
    <scope>NUCLEOTIDE SEQUENCE</scope>
    <source>
        <strain evidence="3">NBRC 12747</strain>
    </source>
</reference>
<feature type="binding site" evidence="6">
    <location>
        <position position="108"/>
    </location>
    <ligand>
        <name>S-adenosyl-L-homocysteine</name>
        <dbReference type="ChEBI" id="CHEBI:57856"/>
        <label>3</label>
    </ligand>
</feature>
<sequence length="289" mass="31720">MPQEARTPQQQVTADEVGDWYDKFGEVYHLTLGESVHCGLWFPPDAPVPQDMELVTMSSQAQDRYTDYLIETLDPKAGQHLLDIGCGTGRTALKAARQRGIAVTGVAVSKEQIAAANRLAAGHGLTERLTFEVADAMRLPYEDESFDCAWAIESLCHMDRAKALGEAWRVLKPGGDLLVLESVVTEELTEPETALFETLYAANVPPRLGEFFDIVSGAGFHTLSLKDLSANLAMTMNVFALGVYSRRAEFTERFGAEFVDGLLAGLGSAQETLIRKTRFFMATLRKPAV</sequence>
<reference evidence="4" key="4">
    <citation type="submission" date="2023-12" db="EMBL/GenBank/DDBJ databases">
        <authorList>
            <person name="Sun Q."/>
            <person name="Inoue M."/>
        </authorList>
    </citation>
    <scope>NUCLEOTIDE SEQUENCE</scope>
    <source>
        <strain evidence="4">JCM 4565</strain>
    </source>
</reference>
<reference evidence="4 5" key="3">
    <citation type="journal article" date="2019" name="Int. J. Syst. Evol. Microbiol.">
        <title>The Global Catalogue of Microorganisms (GCM) 10K type strain sequencing project: providing services to taxonomists for standard genome sequencing and annotation.</title>
        <authorList>
            <consortium name="The Broad Institute Genomics Platform"/>
            <consortium name="The Broad Institute Genome Sequencing Center for Infectious Disease"/>
            <person name="Wu L."/>
            <person name="Ma J."/>
        </authorList>
    </citation>
    <scope>NUCLEOTIDE SEQUENCE [LARGE SCALE GENOMIC DNA]</scope>
    <source>
        <strain evidence="4 5">JCM 4565</strain>
    </source>
</reference>
<feature type="binding site" evidence="6 7">
    <location>
        <position position="87"/>
    </location>
    <ligand>
        <name>S-adenosyl-L-homocysteine</name>
        <dbReference type="ChEBI" id="CHEBI:57856"/>
        <label>1</label>
    </ligand>
</feature>
<dbReference type="InterPro" id="IPR029063">
    <property type="entry name" value="SAM-dependent_MTases_sf"/>
</dbReference>
<feature type="binding site" evidence="7">
    <location>
        <position position="37"/>
    </location>
    <ligand>
        <name>S-adenosyl-L-homocysteine</name>
        <dbReference type="ChEBI" id="CHEBI:57856"/>
        <label>2</label>
    </ligand>
</feature>
<dbReference type="GO" id="GO:0008757">
    <property type="term" value="F:S-adenosylmethionine-dependent methyltransferase activity"/>
    <property type="evidence" value="ECO:0007669"/>
    <property type="project" value="InterPro"/>
</dbReference>
<dbReference type="EMBL" id="BAAABW010000016">
    <property type="protein sequence ID" value="GAA0350775.1"/>
    <property type="molecule type" value="Genomic_DNA"/>
</dbReference>
<feature type="binding site" evidence="6 7">
    <location>
        <position position="91"/>
    </location>
    <ligand>
        <name>S-adenosyl-L-homocysteine</name>
        <dbReference type="ChEBI" id="CHEBI:57856"/>
        <label>1</label>
    </ligand>
</feature>
<dbReference type="EMBL" id="AB937726">
    <property type="protein sequence ID" value="BAP27961.1"/>
    <property type="molecule type" value="Genomic_DNA"/>
</dbReference>
<feature type="binding site" evidence="6 7">
    <location>
        <position position="135"/>
    </location>
    <ligand>
        <name>S-adenosyl-L-homocysteine</name>
        <dbReference type="ChEBI" id="CHEBI:57856"/>
        <label>1</label>
    </ligand>
</feature>
<evidence type="ECO:0000313" key="5">
    <source>
        <dbReference type="Proteomes" id="UP001500063"/>
    </source>
</evidence>
<gene>
    <name evidence="3" type="primary">tleD</name>
    <name evidence="4" type="ORF">GCM10010319_29650</name>
</gene>
<dbReference type="PDB" id="5GM1">
    <property type="method" value="X-ray"/>
    <property type="resolution" value="2.50 A"/>
    <property type="chains" value="A/B/C/D/E/F/G/H/I/J/K/L/M/N/O/P/Q/R=1-289"/>
</dbReference>
<evidence type="ECO:0007829" key="6">
    <source>
        <dbReference type="PDB" id="5GM1"/>
    </source>
</evidence>
<dbReference type="PANTHER" id="PTHR44068:SF11">
    <property type="entry name" value="GERANYL DIPHOSPHATE 2-C-METHYLTRANSFERASE"/>
    <property type="match status" value="1"/>
</dbReference>
<feature type="binding site" evidence="6">
    <location>
        <position position="36"/>
    </location>
    <ligand>
        <name>S-adenosyl-L-homocysteine</name>
        <dbReference type="ChEBI" id="CHEBI:57856"/>
        <label>3</label>
    </ligand>
</feature>
<dbReference type="Gene3D" id="3.40.50.150">
    <property type="entry name" value="Vaccinia Virus protein VP39"/>
    <property type="match status" value="1"/>
</dbReference>
<dbReference type="SMR" id="A0A077K7L1"/>
<feature type="binding site" evidence="6">
    <location>
        <position position="136"/>
    </location>
    <ligand>
        <name>S-adenosyl-L-homocysteine</name>
        <dbReference type="ChEBI" id="CHEBI:57856"/>
        <label>3</label>
    </ligand>
</feature>
<keyword evidence="5" id="KW-1185">Reference proteome</keyword>
<feature type="binding site" evidence="7">
    <location>
        <position position="21"/>
    </location>
    <ligand>
        <name>S-adenosyl-L-homocysteine</name>
        <dbReference type="ChEBI" id="CHEBI:57856"/>
        <label>2</label>
    </ligand>
</feature>
<proteinExistence type="evidence at protein level"/>
<feature type="binding site" evidence="7">
    <location>
        <position position="108"/>
    </location>
    <ligand>
        <name>S-adenosyl-L-homocysteine</name>
        <dbReference type="ChEBI" id="CHEBI:57856"/>
        <label>2</label>
    </ligand>
</feature>
<dbReference type="InterPro" id="IPR050447">
    <property type="entry name" value="Erg6_SMT_methyltransf"/>
</dbReference>
<evidence type="ECO:0000259" key="2">
    <source>
        <dbReference type="Pfam" id="PF08241"/>
    </source>
</evidence>
<dbReference type="RefSeq" id="WP_344118250.1">
    <property type="nucleotide sequence ID" value="NZ_BAAABW010000016.1"/>
</dbReference>
<dbReference type="InterPro" id="IPR013216">
    <property type="entry name" value="Methyltransf_11"/>
</dbReference>
<feature type="binding site" evidence="7">
    <location>
        <position position="135"/>
    </location>
    <ligand>
        <name>S-adenosyl-L-homocysteine</name>
        <dbReference type="ChEBI" id="CHEBI:57856"/>
        <label>2</label>
    </ligand>
</feature>
<dbReference type="Proteomes" id="UP001500063">
    <property type="component" value="Unassembled WGS sequence"/>
</dbReference>
<dbReference type="CDD" id="cd02440">
    <property type="entry name" value="AdoMet_MTases"/>
    <property type="match status" value="1"/>
</dbReference>
<reference evidence="6 7" key="2">
    <citation type="journal article" date="2016" name="Biochem. J.">
        <title>Crystal structure and enantioselectivity of terpene cyclization in SAM-dependent methyltransferase TleD.</title>
        <authorList>
            <person name="Yu F."/>
            <person name="Li M."/>
            <person name="Xu C."/>
            <person name="Sun B."/>
            <person name="Zhou H."/>
            <person name="Wang Z."/>
            <person name="Xu Q."/>
            <person name="Xie M."/>
            <person name="Zuo G."/>
            <person name="Huang P."/>
            <person name="Guo H."/>
            <person name="Wang Q."/>
            <person name="He J."/>
        </authorList>
    </citation>
    <scope>X-RAY CRYSTALLOGRAPHY (2.50 ANGSTROMS) IN COMPLEX WITH S-ADENOSYL-L-HOMOCYSTEINE</scope>
</reference>
<dbReference type="Pfam" id="PF08241">
    <property type="entry name" value="Methyltransf_11"/>
    <property type="match status" value="1"/>
</dbReference>
<dbReference type="PDBsum" id="5GM2"/>
<name>A0A077K7L1_9ACTN</name>
<feature type="binding site" evidence="6 7">
    <location>
        <position position="37"/>
    </location>
    <ligand>
        <name>S-adenosyl-L-homocysteine</name>
        <dbReference type="ChEBI" id="CHEBI:57856"/>
        <label>1</label>
    </ligand>
</feature>
<feature type="binding site" evidence="6 7">
    <location>
        <position position="36"/>
    </location>
    <ligand>
        <name>S-adenosyl-L-homocysteine</name>
        <dbReference type="ChEBI" id="CHEBI:57856"/>
        <label>1</label>
    </ligand>
</feature>
<evidence type="ECO:0000313" key="4">
    <source>
        <dbReference type="EMBL" id="GAA0350775.1"/>
    </source>
</evidence>